<dbReference type="Proteomes" id="UP000221468">
    <property type="component" value="Segment"/>
</dbReference>
<accession>A0A1U9ZAF5</accession>
<dbReference type="GeneID" id="40076451"/>
<evidence type="ECO:0000313" key="1">
    <source>
        <dbReference type="EMBL" id="AQZ54610.1"/>
    </source>
</evidence>
<organism evidence="1 2">
    <name type="scientific">Proteus phage VB_PmiS-Isfahan</name>
    <dbReference type="NCBI Taxonomy" id="1969841"/>
    <lineage>
        <taxon>Viruses</taxon>
        <taxon>Duplodnaviria</taxon>
        <taxon>Heunggongvirae</taxon>
        <taxon>Uroviricota</taxon>
        <taxon>Caudoviricetes</taxon>
        <taxon>Gorganvirus</taxon>
        <taxon>Gorganvirus isfahan</taxon>
    </lineage>
</organism>
<protein>
    <submittedName>
        <fullName evidence="1">Uncharacterized protein</fullName>
    </submittedName>
</protein>
<sequence>MVKVRILNHGGYKSLKSLKFPFVVEGIRYGDMIEVRGDKIHLGDHRDVFSFVLETECEVISE</sequence>
<name>A0A1U9ZAF5_9CAUD</name>
<dbReference type="EMBL" id="KY742649">
    <property type="protein sequence ID" value="AQZ54610.1"/>
    <property type="molecule type" value="Genomic_DNA"/>
</dbReference>
<dbReference type="RefSeq" id="YP_009600645.1">
    <property type="nucleotide sequence ID" value="NC_041925.1"/>
</dbReference>
<proteinExistence type="predicted"/>
<reference evidence="1 2" key="1">
    <citation type="journal article" date="2019" name="Genomics">
        <title>Genomic analyses of a novel bacteriophage (VB_PmiS-Isfahan) within Siphoviridae family infecting Proteus mirabilis.</title>
        <authorList>
            <person name="Yazdi M."/>
            <person name="Bouzari M."/>
            <person name="Ghaemi E.A."/>
        </authorList>
    </citation>
    <scope>NUCLEOTIDE SEQUENCE [LARGE SCALE GENOMIC DNA]</scope>
</reference>
<evidence type="ECO:0000313" key="2">
    <source>
        <dbReference type="Proteomes" id="UP000221468"/>
    </source>
</evidence>
<dbReference type="KEGG" id="vg:40076451"/>
<keyword evidence="2" id="KW-1185">Reference proteome</keyword>